<dbReference type="RefSeq" id="WP_348264034.1">
    <property type="nucleotide sequence ID" value="NZ_CP121196.1"/>
</dbReference>
<dbReference type="SUPFAM" id="SSF53756">
    <property type="entry name" value="UDP-Glycosyltransferase/glycogen phosphorylase"/>
    <property type="match status" value="1"/>
</dbReference>
<evidence type="ECO:0000259" key="2">
    <source>
        <dbReference type="Pfam" id="PF00534"/>
    </source>
</evidence>
<dbReference type="Gene3D" id="3.40.50.2000">
    <property type="entry name" value="Glycogen Phosphorylase B"/>
    <property type="match status" value="2"/>
</dbReference>
<feature type="domain" description="Glycosyltransferase subfamily 4-like N-terminal" evidence="3">
    <location>
        <begin position="15"/>
        <end position="162"/>
    </location>
</feature>
<gene>
    <name evidence="4" type="ORF">P8935_05750</name>
</gene>
<dbReference type="CDD" id="cd03809">
    <property type="entry name" value="GT4_MtfB-like"/>
    <property type="match status" value="1"/>
</dbReference>
<dbReference type="Pfam" id="PF13439">
    <property type="entry name" value="Glyco_transf_4"/>
    <property type="match status" value="1"/>
</dbReference>
<sequence length="402" mass="44412">MNILIAAVTSNRAMSGVSRHAANLVKGLLTRPDVSSVHLLVAPWEYDYVSQSIIRMDTRLHIHAVHLRPGTLHRNLWYYRTLPSVAEQLHVDIVHIAYPSPIRACAFPCPVVVTLHDLYPYDIPSNFGFPKVFFNRIILQQCLKNANAIACVSDSTRLRLGIRIPWAMSKAITIFNCVESGPTPVKPPFVSTWNDAPFLLCVAQHRRNKNIRTALVAFRQLIVRNEIPQETRLVVVGMPGPESADLYGFVRASHLTERVSFVSGISDAELQWCYRNCELLLAPSTLEGFGLPVIEGLFAGCRIVCSDIPAFREVSGEKCRFVGLGSGAQEAFAREIVATLQETKPAPAFLPHLAPGHVSQQYVKVYQLLLSLPGVSSDVVGQRYAPARASSLADEVPTAAHF</sequence>
<proteinExistence type="predicted"/>
<dbReference type="GO" id="GO:0016757">
    <property type="term" value="F:glycosyltransferase activity"/>
    <property type="evidence" value="ECO:0007669"/>
    <property type="project" value="InterPro"/>
</dbReference>
<dbReference type="InterPro" id="IPR028098">
    <property type="entry name" value="Glyco_trans_4-like_N"/>
</dbReference>
<organism evidence="4">
    <name type="scientific">Telmatobacter sp. DSM 110680</name>
    <dbReference type="NCBI Taxonomy" id="3036704"/>
    <lineage>
        <taxon>Bacteria</taxon>
        <taxon>Pseudomonadati</taxon>
        <taxon>Acidobacteriota</taxon>
        <taxon>Terriglobia</taxon>
        <taxon>Terriglobales</taxon>
        <taxon>Acidobacteriaceae</taxon>
        <taxon>Telmatobacter</taxon>
    </lineage>
</organism>
<dbReference type="GO" id="GO:0009103">
    <property type="term" value="P:lipopolysaccharide biosynthetic process"/>
    <property type="evidence" value="ECO:0007669"/>
    <property type="project" value="TreeGrafter"/>
</dbReference>
<accession>A0AAU7DNC7</accession>
<evidence type="ECO:0000256" key="1">
    <source>
        <dbReference type="ARBA" id="ARBA00022679"/>
    </source>
</evidence>
<dbReference type="AlphaFoldDB" id="A0AAU7DNC7"/>
<evidence type="ECO:0000313" key="4">
    <source>
        <dbReference type="EMBL" id="XBH18816.1"/>
    </source>
</evidence>
<keyword evidence="1" id="KW-0808">Transferase</keyword>
<dbReference type="InterPro" id="IPR001296">
    <property type="entry name" value="Glyco_trans_1"/>
</dbReference>
<protein>
    <submittedName>
        <fullName evidence="4">Glycosyltransferase family 1 protein</fullName>
    </submittedName>
</protein>
<dbReference type="EMBL" id="CP121196">
    <property type="protein sequence ID" value="XBH18816.1"/>
    <property type="molecule type" value="Genomic_DNA"/>
</dbReference>
<reference evidence="4" key="1">
    <citation type="submission" date="2023-03" db="EMBL/GenBank/DDBJ databases">
        <title>Edaphobacter sp.</title>
        <authorList>
            <person name="Huber K.J."/>
            <person name="Papendorf J."/>
            <person name="Pilke C."/>
            <person name="Bunk B."/>
            <person name="Sproeer C."/>
            <person name="Pester M."/>
        </authorList>
    </citation>
    <scope>NUCLEOTIDE SEQUENCE</scope>
    <source>
        <strain evidence="4">DSM 110680</strain>
    </source>
</reference>
<dbReference type="Pfam" id="PF00534">
    <property type="entry name" value="Glycos_transf_1"/>
    <property type="match status" value="1"/>
</dbReference>
<dbReference type="PANTHER" id="PTHR46401:SF2">
    <property type="entry name" value="GLYCOSYLTRANSFERASE WBBK-RELATED"/>
    <property type="match status" value="1"/>
</dbReference>
<name>A0AAU7DNC7_9BACT</name>
<feature type="domain" description="Glycosyl transferase family 1" evidence="2">
    <location>
        <begin position="194"/>
        <end position="340"/>
    </location>
</feature>
<evidence type="ECO:0000259" key="3">
    <source>
        <dbReference type="Pfam" id="PF13439"/>
    </source>
</evidence>
<dbReference type="PANTHER" id="PTHR46401">
    <property type="entry name" value="GLYCOSYLTRANSFERASE WBBK-RELATED"/>
    <property type="match status" value="1"/>
</dbReference>